<organism evidence="6 7">
    <name type="scientific">Plastoroseomonas hellenica</name>
    <dbReference type="NCBI Taxonomy" id="2687306"/>
    <lineage>
        <taxon>Bacteria</taxon>
        <taxon>Pseudomonadati</taxon>
        <taxon>Pseudomonadota</taxon>
        <taxon>Alphaproteobacteria</taxon>
        <taxon>Acetobacterales</taxon>
        <taxon>Acetobacteraceae</taxon>
        <taxon>Plastoroseomonas</taxon>
    </lineage>
</organism>
<evidence type="ECO:0000259" key="5">
    <source>
        <dbReference type="Pfam" id="PF01522"/>
    </source>
</evidence>
<feature type="domain" description="NodB homology" evidence="5">
    <location>
        <begin position="59"/>
        <end position="162"/>
    </location>
</feature>
<gene>
    <name evidence="6" type="ORF">GXW71_30400</name>
</gene>
<evidence type="ECO:0000256" key="3">
    <source>
        <dbReference type="ARBA" id="ARBA00020071"/>
    </source>
</evidence>
<protein>
    <recommendedName>
        <fullName evidence="3">Chitooligosaccharide deacetylase</fullName>
    </recommendedName>
    <alternativeName>
        <fullName evidence="4">Nodulation protein B</fullName>
    </alternativeName>
</protein>
<comment type="similarity">
    <text evidence="2">Belongs to the polysaccharide deacetylase family.</text>
</comment>
<dbReference type="PANTHER" id="PTHR43123">
    <property type="entry name" value="POLYSACCHARIDE DEACETYLASE-RELATED"/>
    <property type="match status" value="1"/>
</dbReference>
<dbReference type="RefSeq" id="WP_211856593.1">
    <property type="nucleotide sequence ID" value="NZ_JAAGBB010000066.1"/>
</dbReference>
<reference evidence="7" key="1">
    <citation type="journal article" date="2021" name="Syst. Appl. Microbiol.">
        <title>Roseomonas hellenica sp. nov., isolated from roots of wild-growing Alkanna tinctoria.</title>
        <authorList>
            <person name="Rat A."/>
            <person name="Naranjo H.D."/>
            <person name="Lebbe L."/>
            <person name="Cnockaert M."/>
            <person name="Krigas N."/>
            <person name="Grigoriadou K."/>
            <person name="Maloupa E."/>
            <person name="Willems A."/>
        </authorList>
    </citation>
    <scope>NUCLEOTIDE SEQUENCE [LARGE SCALE GENOMIC DNA]</scope>
    <source>
        <strain evidence="7">LMG 31523</strain>
    </source>
</reference>
<dbReference type="InterPro" id="IPR011330">
    <property type="entry name" value="Glyco_hydro/deAcase_b/a-brl"/>
</dbReference>
<evidence type="ECO:0000313" key="6">
    <source>
        <dbReference type="EMBL" id="MBR0668702.1"/>
    </source>
</evidence>
<name>A0ABS5F833_9PROT</name>
<dbReference type="Gene3D" id="3.20.20.370">
    <property type="entry name" value="Glycoside hydrolase/deacetylase"/>
    <property type="match status" value="1"/>
</dbReference>
<evidence type="ECO:0000256" key="2">
    <source>
        <dbReference type="ARBA" id="ARBA00010973"/>
    </source>
</evidence>
<evidence type="ECO:0000313" key="7">
    <source>
        <dbReference type="Proteomes" id="UP001196870"/>
    </source>
</evidence>
<dbReference type="InterPro" id="IPR002509">
    <property type="entry name" value="NODB_dom"/>
</dbReference>
<dbReference type="Proteomes" id="UP001196870">
    <property type="component" value="Unassembled WGS sequence"/>
</dbReference>
<accession>A0ABS5F833</accession>
<evidence type="ECO:0000256" key="4">
    <source>
        <dbReference type="ARBA" id="ARBA00032976"/>
    </source>
</evidence>
<keyword evidence="7" id="KW-1185">Reference proteome</keyword>
<dbReference type="CDD" id="cd10916">
    <property type="entry name" value="CE4_PuuE_HpPgdA_like"/>
    <property type="match status" value="1"/>
</dbReference>
<dbReference type="SUPFAM" id="SSF88713">
    <property type="entry name" value="Glycoside hydrolase/deacetylase"/>
    <property type="match status" value="1"/>
</dbReference>
<dbReference type="PANTHER" id="PTHR43123:SF1">
    <property type="entry name" value="POLYSACCHARIDE DEACETYLASE-RELATED"/>
    <property type="match status" value="1"/>
</dbReference>
<comment type="caution">
    <text evidence="6">The sequence shown here is derived from an EMBL/GenBank/DDBJ whole genome shotgun (WGS) entry which is preliminary data.</text>
</comment>
<dbReference type="EMBL" id="JAAGBB010000066">
    <property type="protein sequence ID" value="MBR0668702.1"/>
    <property type="molecule type" value="Genomic_DNA"/>
</dbReference>
<sequence length="275" mass="30440">MPPSISAWPGGAHVAVMVTVMYETWPEGKAPPYSPMASALREGVVDRQGISWAEYGGRTGIWTLARILRDFDIKATVCANARAAERYPDSVRALVGGGHEIAGHSYTQNMFLPYLEPPEEQALIRRCTAILTDVAGTKPVGWASPRMTPTEHTARFLAEDGYLWHGDYNDTDLPYVVETGAGRVVALMHSDFTDNRVMRGSPRDFLDVYRDTYDYLRGTGRPEILNLTLHAHFGGRPPMAAAFSQILRHIQASGGAWFARHDELARWVLDQGATP</sequence>
<comment type="function">
    <text evidence="1">Is involved in generating a small heat-stable compound (Nod), an acylated oligomer of N-acetylglucosamine, that stimulates mitosis in various plant protoplasts.</text>
</comment>
<evidence type="ECO:0000256" key="1">
    <source>
        <dbReference type="ARBA" id="ARBA00003236"/>
    </source>
</evidence>
<dbReference type="Pfam" id="PF01522">
    <property type="entry name" value="Polysacc_deac_1"/>
    <property type="match status" value="1"/>
</dbReference>
<proteinExistence type="inferred from homology"/>